<dbReference type="InterPro" id="IPR043926">
    <property type="entry name" value="ABCG_dom"/>
</dbReference>
<dbReference type="Proteomes" id="UP000823388">
    <property type="component" value="Chromosome 2N"/>
</dbReference>
<keyword evidence="1" id="KW-0813">Transport</keyword>
<reference evidence="4" key="1">
    <citation type="submission" date="2020-05" db="EMBL/GenBank/DDBJ databases">
        <title>WGS assembly of Panicum virgatum.</title>
        <authorList>
            <person name="Lovell J.T."/>
            <person name="Jenkins J."/>
            <person name="Shu S."/>
            <person name="Juenger T.E."/>
            <person name="Schmutz J."/>
        </authorList>
    </citation>
    <scope>NUCLEOTIDE SEQUENCE</scope>
    <source>
        <strain evidence="4">AP13</strain>
    </source>
</reference>
<sequence length="191" mass="21267">TPVLKISVNSKIKILGDAIKRNTDTNEVYQELFSKATKLGDKGSNLKTNYIIKILGLSDCADTIVGDALRRGISGGQKKRTTIGEMLVGRAKCFFMDDVSTGLDSSTTFEIMTFLRQMTYLMDLTMVISLLQPAPETFELFDDIILLCEGRIIYYGPQENVVSFFNTIGFACPSRKNVADFLQEVSHLNLN</sequence>
<feature type="domain" description="ABC transporter family G" evidence="3">
    <location>
        <begin position="132"/>
        <end position="182"/>
    </location>
</feature>
<dbReference type="InterPro" id="IPR027417">
    <property type="entry name" value="P-loop_NTPase"/>
</dbReference>
<evidence type="ECO:0000256" key="1">
    <source>
        <dbReference type="ARBA" id="ARBA00022448"/>
    </source>
</evidence>
<dbReference type="SUPFAM" id="SSF52540">
    <property type="entry name" value="P-loop containing nucleoside triphosphate hydrolases"/>
    <property type="match status" value="1"/>
</dbReference>
<name>A0A8T0VCP9_PANVG</name>
<keyword evidence="2" id="KW-0472">Membrane</keyword>
<protein>
    <recommendedName>
        <fullName evidence="3">ABC transporter family G domain-containing protein</fullName>
    </recommendedName>
</protein>
<proteinExistence type="predicted"/>
<evidence type="ECO:0000259" key="3">
    <source>
        <dbReference type="Pfam" id="PF19055"/>
    </source>
</evidence>
<accession>A0A8T0VCP9</accession>
<dbReference type="AlphaFoldDB" id="A0A8T0VCP9"/>
<dbReference type="EMBL" id="CM029040">
    <property type="protein sequence ID" value="KAG2634132.1"/>
    <property type="molecule type" value="Genomic_DNA"/>
</dbReference>
<dbReference type="Gene3D" id="3.40.50.300">
    <property type="entry name" value="P-loop containing nucleotide triphosphate hydrolases"/>
    <property type="match status" value="1"/>
</dbReference>
<evidence type="ECO:0000256" key="2">
    <source>
        <dbReference type="ARBA" id="ARBA00023136"/>
    </source>
</evidence>
<comment type="caution">
    <text evidence="4">The sequence shown here is derived from an EMBL/GenBank/DDBJ whole genome shotgun (WGS) entry which is preliminary data.</text>
</comment>
<gene>
    <name evidence="4" type="ORF">PVAP13_2NG252909</name>
</gene>
<feature type="non-terminal residue" evidence="4">
    <location>
        <position position="1"/>
    </location>
</feature>
<dbReference type="Pfam" id="PF19055">
    <property type="entry name" value="ABC2_membrane_7"/>
    <property type="match status" value="1"/>
</dbReference>
<evidence type="ECO:0000313" key="4">
    <source>
        <dbReference type="EMBL" id="KAG2634132.1"/>
    </source>
</evidence>
<dbReference type="PANTHER" id="PTHR19241">
    <property type="entry name" value="ATP-BINDING CASSETTE TRANSPORTER"/>
    <property type="match status" value="1"/>
</dbReference>
<evidence type="ECO:0000313" key="5">
    <source>
        <dbReference type="Proteomes" id="UP000823388"/>
    </source>
</evidence>
<keyword evidence="5" id="KW-1185">Reference proteome</keyword>
<organism evidence="4 5">
    <name type="scientific">Panicum virgatum</name>
    <name type="common">Blackwell switchgrass</name>
    <dbReference type="NCBI Taxonomy" id="38727"/>
    <lineage>
        <taxon>Eukaryota</taxon>
        <taxon>Viridiplantae</taxon>
        <taxon>Streptophyta</taxon>
        <taxon>Embryophyta</taxon>
        <taxon>Tracheophyta</taxon>
        <taxon>Spermatophyta</taxon>
        <taxon>Magnoliopsida</taxon>
        <taxon>Liliopsida</taxon>
        <taxon>Poales</taxon>
        <taxon>Poaceae</taxon>
        <taxon>PACMAD clade</taxon>
        <taxon>Panicoideae</taxon>
        <taxon>Panicodae</taxon>
        <taxon>Paniceae</taxon>
        <taxon>Panicinae</taxon>
        <taxon>Panicum</taxon>
        <taxon>Panicum sect. Hiantes</taxon>
    </lineage>
</organism>
<dbReference type="GO" id="GO:0140359">
    <property type="term" value="F:ABC-type transporter activity"/>
    <property type="evidence" value="ECO:0007669"/>
    <property type="project" value="InterPro"/>
</dbReference>